<feature type="domain" description="Xylose isomerase-like TIM barrel" evidence="1">
    <location>
        <begin position="27"/>
        <end position="257"/>
    </location>
</feature>
<dbReference type="EMBL" id="JACRSO010000003">
    <property type="protein sequence ID" value="MBC8529447.1"/>
    <property type="molecule type" value="Genomic_DNA"/>
</dbReference>
<dbReference type="Gene3D" id="3.20.20.150">
    <property type="entry name" value="Divalent-metal-dependent TIM barrel enzymes"/>
    <property type="match status" value="1"/>
</dbReference>
<comment type="caution">
    <text evidence="2">The sequence shown here is derived from an EMBL/GenBank/DDBJ whole genome shotgun (WGS) entry which is preliminary data.</text>
</comment>
<dbReference type="RefSeq" id="WP_249285290.1">
    <property type="nucleotide sequence ID" value="NZ_JACRSO010000003.1"/>
</dbReference>
<keyword evidence="3" id="KW-1185">Reference proteome</keyword>
<dbReference type="PANTHER" id="PTHR12110">
    <property type="entry name" value="HYDROXYPYRUVATE ISOMERASE"/>
    <property type="match status" value="1"/>
</dbReference>
<dbReference type="InterPro" id="IPR013022">
    <property type="entry name" value="Xyl_isomerase-like_TIM-brl"/>
</dbReference>
<protein>
    <submittedName>
        <fullName evidence="2">Sugar phosphate isomerase/epimerase</fullName>
    </submittedName>
</protein>
<dbReference type="Pfam" id="PF01261">
    <property type="entry name" value="AP_endonuc_2"/>
    <property type="match status" value="1"/>
</dbReference>
<evidence type="ECO:0000313" key="2">
    <source>
        <dbReference type="EMBL" id="MBC8529447.1"/>
    </source>
</evidence>
<dbReference type="GO" id="GO:0016853">
    <property type="term" value="F:isomerase activity"/>
    <property type="evidence" value="ECO:0007669"/>
    <property type="project" value="UniProtKB-KW"/>
</dbReference>
<evidence type="ECO:0000259" key="1">
    <source>
        <dbReference type="Pfam" id="PF01261"/>
    </source>
</evidence>
<gene>
    <name evidence="2" type="ORF">H8699_08410</name>
</gene>
<reference evidence="2" key="1">
    <citation type="submission" date="2020-08" db="EMBL/GenBank/DDBJ databases">
        <title>Genome public.</title>
        <authorList>
            <person name="Liu C."/>
            <person name="Sun Q."/>
        </authorList>
    </citation>
    <scope>NUCLEOTIDE SEQUENCE</scope>
    <source>
        <strain evidence="2">NSJ-44</strain>
    </source>
</reference>
<dbReference type="InterPro" id="IPR036237">
    <property type="entry name" value="Xyl_isomerase-like_sf"/>
</dbReference>
<proteinExistence type="predicted"/>
<evidence type="ECO:0000313" key="3">
    <source>
        <dbReference type="Proteomes" id="UP000654279"/>
    </source>
</evidence>
<accession>A0A926D0R4</accession>
<dbReference type="InterPro" id="IPR050312">
    <property type="entry name" value="IolE/XylAMocC-like"/>
</dbReference>
<sequence>MPKALIGVQTIAFRDYLDTKNDYMNAFKRVADIGYDGVQLGVGVKENAPCAKEIKEIMDEVGIVCTAMNAPFEKLEEHLDQVIADAKALDTKYIVIGASPEWVRTGGKEGFLDFAKRLNVVGEKLAAEGLYLHFHNHALEFRKYDGVTGMDILLENTDPRYVFFQLDTHWVQSGGGHVVSWIYKAKGRMKVVHFKDYLIDRYSDTSFLECTHRLYAEVGEGSLNWLDIIQACRDIGVEWFVTEQDRCVYRPPFEAIKISYDNLRNFGL</sequence>
<keyword evidence="2" id="KW-0413">Isomerase</keyword>
<dbReference type="AlphaFoldDB" id="A0A926D0R4"/>
<name>A0A926D0R4_9FIRM</name>
<dbReference type="PANTHER" id="PTHR12110:SF41">
    <property type="entry name" value="INOSOSE DEHYDRATASE"/>
    <property type="match status" value="1"/>
</dbReference>
<dbReference type="SUPFAM" id="SSF51658">
    <property type="entry name" value="Xylose isomerase-like"/>
    <property type="match status" value="1"/>
</dbReference>
<dbReference type="Proteomes" id="UP000654279">
    <property type="component" value="Unassembled WGS sequence"/>
</dbReference>
<organism evidence="2 3">
    <name type="scientific">Luoshenia tenuis</name>
    <dbReference type="NCBI Taxonomy" id="2763654"/>
    <lineage>
        <taxon>Bacteria</taxon>
        <taxon>Bacillati</taxon>
        <taxon>Bacillota</taxon>
        <taxon>Clostridia</taxon>
        <taxon>Christensenellales</taxon>
        <taxon>Christensenellaceae</taxon>
        <taxon>Luoshenia</taxon>
    </lineage>
</organism>